<feature type="signal peptide" evidence="1">
    <location>
        <begin position="1"/>
        <end position="29"/>
    </location>
</feature>
<evidence type="ECO:0000313" key="2">
    <source>
        <dbReference type="EMBL" id="KAB2590857.1"/>
    </source>
</evidence>
<proteinExistence type="predicted"/>
<keyword evidence="2" id="KW-0723">Serine/threonine-protein kinase</keyword>
<reference evidence="2 3" key="1">
    <citation type="submission" date="2019-09" db="EMBL/GenBank/DDBJ databases">
        <authorList>
            <person name="Liu P."/>
        </authorList>
    </citation>
    <scope>NUCLEOTIDE SEQUENCE [LARGE SCALE GENOMIC DNA]</scope>
    <source>
        <strain evidence="2 3">TRM68085</strain>
    </source>
</reference>
<dbReference type="RefSeq" id="WP_128851598.1">
    <property type="nucleotide sequence ID" value="NZ_JBHUTW010000012.1"/>
</dbReference>
<keyword evidence="2" id="KW-0418">Kinase</keyword>
<gene>
    <name evidence="2" type="ORF">F5983_20045</name>
</gene>
<dbReference type="EMBL" id="VYUA01000017">
    <property type="protein sequence ID" value="KAB2590857.1"/>
    <property type="molecule type" value="Genomic_DNA"/>
</dbReference>
<accession>A0A5N5EJJ0</accession>
<comment type="caution">
    <text evidence="2">The sequence shown here is derived from an EMBL/GenBank/DDBJ whole genome shotgun (WGS) entry which is preliminary data.</text>
</comment>
<sequence length="154" mass="16199">MRSATRRIAVIGSATALFSSALLGGTAQAESLASKAASICGSGYYVQRSHVLSDRETQGATAFQLYNASSKKNCAVTLKHPTTSSFYGGKTTLGAGIRAEGGSWVRDEGQYAYYAGPVYVSASGKCVQFWGKTYQSGASSVWYETHTSSFANCG</sequence>
<dbReference type="GO" id="GO:0004674">
    <property type="term" value="F:protein serine/threonine kinase activity"/>
    <property type="evidence" value="ECO:0007669"/>
    <property type="project" value="UniProtKB-KW"/>
</dbReference>
<protein>
    <submittedName>
        <fullName evidence="2">Serine/threonine protein kinase</fullName>
    </submittedName>
</protein>
<name>A0A5N5EJJ0_9ACTN</name>
<organism evidence="2 3">
    <name type="scientific">Streptomyces arboris</name>
    <dbReference type="NCBI Taxonomy" id="2600619"/>
    <lineage>
        <taxon>Bacteria</taxon>
        <taxon>Bacillati</taxon>
        <taxon>Actinomycetota</taxon>
        <taxon>Actinomycetes</taxon>
        <taxon>Kitasatosporales</taxon>
        <taxon>Streptomycetaceae</taxon>
        <taxon>Streptomyces</taxon>
    </lineage>
</organism>
<keyword evidence="1" id="KW-0732">Signal</keyword>
<dbReference type="AlphaFoldDB" id="A0A5N5EJJ0"/>
<keyword evidence="3" id="KW-1185">Reference proteome</keyword>
<evidence type="ECO:0000256" key="1">
    <source>
        <dbReference type="SAM" id="SignalP"/>
    </source>
</evidence>
<keyword evidence="2" id="KW-0808">Transferase</keyword>
<evidence type="ECO:0000313" key="3">
    <source>
        <dbReference type="Proteomes" id="UP000326907"/>
    </source>
</evidence>
<feature type="chain" id="PRO_5024982830" evidence="1">
    <location>
        <begin position="30"/>
        <end position="154"/>
    </location>
</feature>
<dbReference type="Proteomes" id="UP000326907">
    <property type="component" value="Unassembled WGS sequence"/>
</dbReference>